<keyword evidence="1" id="KW-1133">Transmembrane helix</keyword>
<keyword evidence="1" id="KW-0472">Membrane</keyword>
<name>A0ABM8GNS9_9MICO</name>
<evidence type="ECO:0000313" key="2">
    <source>
        <dbReference type="EMBL" id="BDZ50101.1"/>
    </source>
</evidence>
<keyword evidence="1" id="KW-0812">Transmembrane</keyword>
<dbReference type="EMBL" id="AP027732">
    <property type="protein sequence ID" value="BDZ50101.1"/>
    <property type="molecule type" value="Genomic_DNA"/>
</dbReference>
<protein>
    <submittedName>
        <fullName evidence="2">Uncharacterized protein</fullName>
    </submittedName>
</protein>
<organism evidence="2 3">
    <name type="scientific">Frondihabitans sucicola</name>
    <dbReference type="NCBI Taxonomy" id="1268041"/>
    <lineage>
        <taxon>Bacteria</taxon>
        <taxon>Bacillati</taxon>
        <taxon>Actinomycetota</taxon>
        <taxon>Actinomycetes</taxon>
        <taxon>Micrococcales</taxon>
        <taxon>Microbacteriaceae</taxon>
        <taxon>Frondihabitans</taxon>
    </lineage>
</organism>
<accession>A0ABM8GNS9</accession>
<proteinExistence type="predicted"/>
<evidence type="ECO:0000313" key="3">
    <source>
        <dbReference type="Proteomes" id="UP001321486"/>
    </source>
</evidence>
<keyword evidence="3" id="KW-1185">Reference proteome</keyword>
<evidence type="ECO:0000256" key="1">
    <source>
        <dbReference type="SAM" id="Phobius"/>
    </source>
</evidence>
<feature type="transmembrane region" description="Helical" evidence="1">
    <location>
        <begin position="29"/>
        <end position="50"/>
    </location>
</feature>
<dbReference type="Proteomes" id="UP001321486">
    <property type="component" value="Chromosome"/>
</dbReference>
<sequence>MTVFESRLSDNVRMMGDTRRTPGISTNQVGWVAAFVWPAVLTAVVAGALLGPSGRVLLWVGVAGVVAMLIRQGGKVVARRVRQANLIIDNAPGYRESVDA</sequence>
<reference evidence="3" key="1">
    <citation type="journal article" date="2019" name="Int. J. Syst. Evol. Microbiol.">
        <title>The Global Catalogue of Microorganisms (GCM) 10K type strain sequencing project: providing services to taxonomists for standard genome sequencing and annotation.</title>
        <authorList>
            <consortium name="The Broad Institute Genomics Platform"/>
            <consortium name="The Broad Institute Genome Sequencing Center for Infectious Disease"/>
            <person name="Wu L."/>
            <person name="Ma J."/>
        </authorList>
    </citation>
    <scope>NUCLEOTIDE SEQUENCE [LARGE SCALE GENOMIC DNA]</scope>
    <source>
        <strain evidence="3">NBRC 108728</strain>
    </source>
</reference>
<feature type="transmembrane region" description="Helical" evidence="1">
    <location>
        <begin position="56"/>
        <end position="74"/>
    </location>
</feature>
<gene>
    <name evidence="2" type="ORF">GCM10025867_23420</name>
</gene>